<dbReference type="Pfam" id="PF00400">
    <property type="entry name" value="WD40"/>
    <property type="match status" value="7"/>
</dbReference>
<feature type="repeat" description="WD" evidence="3">
    <location>
        <begin position="275"/>
        <end position="324"/>
    </location>
</feature>
<feature type="domain" description="Pre-mRNA processing factor 4 (PRP4)-like" evidence="5">
    <location>
        <begin position="93"/>
        <end position="146"/>
    </location>
</feature>
<dbReference type="EMBL" id="AVOT02009252">
    <property type="protein sequence ID" value="MBW0487693.1"/>
    <property type="molecule type" value="Genomic_DNA"/>
</dbReference>
<feature type="repeat" description="WD" evidence="3">
    <location>
        <begin position="409"/>
        <end position="450"/>
    </location>
</feature>
<feature type="repeat" description="WD" evidence="3">
    <location>
        <begin position="367"/>
        <end position="408"/>
    </location>
</feature>
<dbReference type="AlphaFoldDB" id="A0A9Q3CRS7"/>
<dbReference type="InterPro" id="IPR015943">
    <property type="entry name" value="WD40/YVTN_repeat-like_dom_sf"/>
</dbReference>
<dbReference type="GO" id="GO:0046540">
    <property type="term" value="C:U4/U6 x U5 tri-snRNP complex"/>
    <property type="evidence" value="ECO:0007669"/>
    <property type="project" value="TreeGrafter"/>
</dbReference>
<dbReference type="Gene3D" id="2.130.10.10">
    <property type="entry name" value="YVTN repeat-like/Quinoprotein amine dehydrogenase"/>
    <property type="match status" value="3"/>
</dbReference>
<dbReference type="SUPFAM" id="SSF158230">
    <property type="entry name" value="PRP4-like"/>
    <property type="match status" value="1"/>
</dbReference>
<feature type="repeat" description="WD" evidence="3">
    <location>
        <begin position="325"/>
        <end position="366"/>
    </location>
</feature>
<dbReference type="PROSITE" id="PS50294">
    <property type="entry name" value="WD_REPEATS_REGION"/>
    <property type="match status" value="4"/>
</dbReference>
<dbReference type="PROSITE" id="PS50082">
    <property type="entry name" value="WD_REPEATS_2"/>
    <property type="match status" value="5"/>
</dbReference>
<comment type="caution">
    <text evidence="6">The sequence shown here is derived from an EMBL/GenBank/DDBJ whole genome shotgun (WGS) entry which is preliminary data.</text>
</comment>
<dbReference type="PANTHER" id="PTHR19846:SF0">
    <property type="entry name" value="PRE-MRNA PROCESSING FACTOR 4"/>
    <property type="match status" value="1"/>
</dbReference>
<dbReference type="InterPro" id="IPR020472">
    <property type="entry name" value="WD40_PAC1"/>
</dbReference>
<evidence type="ECO:0000256" key="1">
    <source>
        <dbReference type="ARBA" id="ARBA00022574"/>
    </source>
</evidence>
<keyword evidence="7" id="KW-1185">Reference proteome</keyword>
<accession>A0A9Q3CRS7</accession>
<dbReference type="OrthoDB" id="540662at2759"/>
<keyword evidence="1 3" id="KW-0853">WD repeat</keyword>
<evidence type="ECO:0000259" key="5">
    <source>
        <dbReference type="SMART" id="SM00500"/>
    </source>
</evidence>
<reference evidence="6" key="1">
    <citation type="submission" date="2021-03" db="EMBL/GenBank/DDBJ databases">
        <title>Draft genome sequence of rust myrtle Austropuccinia psidii MF-1, a brazilian biotype.</title>
        <authorList>
            <person name="Quecine M.C."/>
            <person name="Pachon D.M.R."/>
            <person name="Bonatelli M.L."/>
            <person name="Correr F.H."/>
            <person name="Franceschini L.M."/>
            <person name="Leite T.F."/>
            <person name="Margarido G.R.A."/>
            <person name="Almeida C.A."/>
            <person name="Ferrarezi J.A."/>
            <person name="Labate C.A."/>
        </authorList>
    </citation>
    <scope>NUCLEOTIDE SEQUENCE</scope>
    <source>
        <strain evidence="6">MF-1</strain>
    </source>
</reference>
<feature type="region of interest" description="Disordered" evidence="4">
    <location>
        <begin position="139"/>
        <end position="159"/>
    </location>
</feature>
<evidence type="ECO:0000313" key="7">
    <source>
        <dbReference type="Proteomes" id="UP000765509"/>
    </source>
</evidence>
<protein>
    <recommendedName>
        <fullName evidence="5">Pre-mRNA processing factor 4 (PRP4)-like domain-containing protein</fullName>
    </recommendedName>
</protein>
<feature type="compositionally biased region" description="Acidic residues" evidence="4">
    <location>
        <begin position="149"/>
        <end position="159"/>
    </location>
</feature>
<dbReference type="SMART" id="SM00500">
    <property type="entry name" value="SFM"/>
    <property type="match status" value="1"/>
</dbReference>
<dbReference type="InterPro" id="IPR036285">
    <property type="entry name" value="PRP4-like_sf"/>
</dbReference>
<evidence type="ECO:0000256" key="4">
    <source>
        <dbReference type="SAM" id="MobiDB-lite"/>
    </source>
</evidence>
<evidence type="ECO:0000313" key="6">
    <source>
        <dbReference type="EMBL" id="MBW0487693.1"/>
    </source>
</evidence>
<dbReference type="GO" id="GO:0000398">
    <property type="term" value="P:mRNA splicing, via spliceosome"/>
    <property type="evidence" value="ECO:0007669"/>
    <property type="project" value="TreeGrafter"/>
</dbReference>
<dbReference type="PANTHER" id="PTHR19846">
    <property type="entry name" value="WD40 REPEAT PROTEIN"/>
    <property type="match status" value="1"/>
</dbReference>
<dbReference type="CDD" id="cd00200">
    <property type="entry name" value="WD40"/>
    <property type="match status" value="1"/>
</dbReference>
<dbReference type="InterPro" id="IPR019775">
    <property type="entry name" value="WD40_repeat_CS"/>
</dbReference>
<dbReference type="InterPro" id="IPR014906">
    <property type="entry name" value="PRP4-like"/>
</dbReference>
<dbReference type="InterPro" id="IPR001680">
    <property type="entry name" value="WD40_rpt"/>
</dbReference>
<dbReference type="GO" id="GO:0017070">
    <property type="term" value="F:U6 snRNA binding"/>
    <property type="evidence" value="ECO:0007669"/>
    <property type="project" value="TreeGrafter"/>
</dbReference>
<organism evidence="6 7">
    <name type="scientific">Austropuccinia psidii MF-1</name>
    <dbReference type="NCBI Taxonomy" id="1389203"/>
    <lineage>
        <taxon>Eukaryota</taxon>
        <taxon>Fungi</taxon>
        <taxon>Dikarya</taxon>
        <taxon>Basidiomycota</taxon>
        <taxon>Pucciniomycotina</taxon>
        <taxon>Pucciniomycetes</taxon>
        <taxon>Pucciniales</taxon>
        <taxon>Sphaerophragmiaceae</taxon>
        <taxon>Austropuccinia</taxon>
    </lineage>
</organism>
<dbReference type="SUPFAM" id="SSF50978">
    <property type="entry name" value="WD40 repeat-like"/>
    <property type="match status" value="1"/>
</dbReference>
<evidence type="ECO:0000256" key="2">
    <source>
        <dbReference type="ARBA" id="ARBA00022737"/>
    </source>
</evidence>
<name>A0A9Q3CRS7_9BASI</name>
<dbReference type="Pfam" id="PF08799">
    <property type="entry name" value="PRP4"/>
    <property type="match status" value="1"/>
</dbReference>
<keyword evidence="2" id="KW-0677">Repeat</keyword>
<dbReference type="FunFam" id="2.130.10.10:FF:000443">
    <property type="entry name" value="U4/U6 small nuclear ribonucleoprotein Prp4"/>
    <property type="match status" value="1"/>
</dbReference>
<proteinExistence type="predicted"/>
<gene>
    <name evidence="6" type="ORF">O181_027408</name>
</gene>
<sequence>MHIHPSAVLTKHVTEVSWICPGSIPEINHIIKINLPKAFNQSPNTNMEIDFDDLTTKQIDPNDPSHSRAQAEHAALLTSLDRATRSRKLAVPTNEVAIRVRLRELGEPMTLFGERPEDRRDRLRYVLSQIAEAKGWELEKEPGMGQDDGAGDEDNEKFDDEDEEFYTEGSEALLIARRSIAEFSLANARKRITRQKLEANLPLSKIMATRKAVYAELKTYTNLGSQVGDDRPISIVRFSPNSRLLATGSWTGTAKVWNIPSCTPYAEDKGSKGVFKGHSDRIGGLAWHPGATISQTPSTVNFITGGADAKVQLWSLENDGPLQTLQGHTGRVCRVAFHPAGHHIASSSFDTTWRLWDVETGAELLTQEGHSREVYSLEFQPDGALLCSGGLDAIGRVWDLRSGKTVMVLDGHVKDILAIDFSPNGHQIATGSNDDNIRIWDIRSLKAIYTIPAHTSAVSDVKFFKPPIGQGFKFPFTIDVEGKNQEEKRNAAAYLNGSMKIKAEDDAVPNTEVEVPLSGMYLASCGYDGYVKLWSADDWQLIKAMSSEAGGKVMSVDISRDGKFMASGEWTRTFKLWSAENISLAF</sequence>
<dbReference type="SMART" id="SM00320">
    <property type="entry name" value="WD40"/>
    <property type="match status" value="7"/>
</dbReference>
<dbReference type="GO" id="GO:0030621">
    <property type="term" value="F:U4 snRNA binding"/>
    <property type="evidence" value="ECO:0007669"/>
    <property type="project" value="TreeGrafter"/>
</dbReference>
<dbReference type="PROSITE" id="PS00678">
    <property type="entry name" value="WD_REPEATS_1"/>
    <property type="match status" value="2"/>
</dbReference>
<dbReference type="Gene3D" id="4.10.280.110">
    <property type="entry name" value="Pre-mRNA processing factor 4 domain"/>
    <property type="match status" value="1"/>
</dbReference>
<feature type="repeat" description="WD" evidence="3">
    <location>
        <begin position="226"/>
        <end position="259"/>
    </location>
</feature>
<evidence type="ECO:0000256" key="3">
    <source>
        <dbReference type="PROSITE-ProRule" id="PRU00221"/>
    </source>
</evidence>
<dbReference type="PRINTS" id="PR00320">
    <property type="entry name" value="GPROTEINBRPT"/>
</dbReference>
<dbReference type="Proteomes" id="UP000765509">
    <property type="component" value="Unassembled WGS sequence"/>
</dbReference>
<dbReference type="InterPro" id="IPR036322">
    <property type="entry name" value="WD40_repeat_dom_sf"/>
</dbReference>